<dbReference type="GO" id="GO:0005886">
    <property type="term" value="C:plasma membrane"/>
    <property type="evidence" value="ECO:0007669"/>
    <property type="project" value="UniProtKB-SubCell"/>
</dbReference>
<evidence type="ECO:0000313" key="7">
    <source>
        <dbReference type="EMBL" id="BCJ30334.1"/>
    </source>
</evidence>
<feature type="transmembrane region" description="Helical" evidence="5">
    <location>
        <begin position="81"/>
        <end position="103"/>
    </location>
</feature>
<feature type="transmembrane region" description="Helical" evidence="5">
    <location>
        <begin position="214"/>
        <end position="239"/>
    </location>
</feature>
<dbReference type="EMBL" id="AP023354">
    <property type="protein sequence ID" value="BCJ30334.1"/>
    <property type="molecule type" value="Genomic_DNA"/>
</dbReference>
<evidence type="ECO:0000259" key="6">
    <source>
        <dbReference type="PROSITE" id="PS50850"/>
    </source>
</evidence>
<evidence type="ECO:0000256" key="3">
    <source>
        <dbReference type="ARBA" id="ARBA00022989"/>
    </source>
</evidence>
<name>A0A810L4D0_9ACTN</name>
<dbReference type="OrthoDB" id="9797953at2"/>
<feature type="transmembrane region" description="Helical" evidence="5">
    <location>
        <begin position="109"/>
        <end position="129"/>
    </location>
</feature>
<dbReference type="Pfam" id="PF06779">
    <property type="entry name" value="MFS_4"/>
    <property type="match status" value="1"/>
</dbReference>
<feature type="transmembrane region" description="Helical" evidence="5">
    <location>
        <begin position="279"/>
        <end position="296"/>
    </location>
</feature>
<keyword evidence="3 5" id="KW-1133">Transmembrane helix</keyword>
<protein>
    <recommendedName>
        <fullName evidence="6">Major facilitator superfamily (MFS) profile domain-containing protein</fullName>
    </recommendedName>
</protein>
<evidence type="ECO:0000256" key="5">
    <source>
        <dbReference type="SAM" id="Phobius"/>
    </source>
</evidence>
<feature type="transmembrane region" description="Helical" evidence="5">
    <location>
        <begin position="336"/>
        <end position="356"/>
    </location>
</feature>
<feature type="transmembrane region" description="Helical" evidence="5">
    <location>
        <begin position="47"/>
        <end position="69"/>
    </location>
</feature>
<sequence length="411" mass="40224">MTRTAVQARPLLIAVGLAAGPAVALGLARFAYALVLPAMRADLSLSFATAGALNTANAAGYLLGALVAAPLATRLGLRTAYLGGLVVTAAAVLASAGTGSVPLLAALRLLSGATGAVVLVLGGGLAARAGRDAGAQQATRLLAVYFCGGGAGILLSGLAVPPVLAAAGWRGAWVVLGVLAFAALAAAVPAARAVPADDAPASDRRAGRLPLRPLAPLLVCYGMFGAGYIAYMTFIVAYLRSEGAGAGTVTAFWALLGAAATVAGFLWAPLLAQLRAGRGIALILGVLVLGAALPLLPGGLPVAMLSAVPFGGAFLTVVAAVTAAARQYLQPRHWTAAIAALTTAFAAGQCIGPVLSGTLSDGPGGVRAGLGLGAALLAVAIGVALLVRDRRAGAPAAEQAPAQARPPAQSE</sequence>
<dbReference type="Gene3D" id="1.20.1250.20">
    <property type="entry name" value="MFS general substrate transporter like domains"/>
    <property type="match status" value="1"/>
</dbReference>
<dbReference type="KEGG" id="aser:Asera_44420"/>
<dbReference type="InterPro" id="IPR010645">
    <property type="entry name" value="MFS_4"/>
</dbReference>
<comment type="subcellular location">
    <subcellularLocation>
        <location evidence="1">Cell membrane</location>
        <topology evidence="1">Multi-pass membrane protein</topology>
    </subcellularLocation>
</comment>
<dbReference type="SUPFAM" id="SSF103473">
    <property type="entry name" value="MFS general substrate transporter"/>
    <property type="match status" value="1"/>
</dbReference>
<dbReference type="GO" id="GO:0022857">
    <property type="term" value="F:transmembrane transporter activity"/>
    <property type="evidence" value="ECO:0007669"/>
    <property type="project" value="InterPro"/>
</dbReference>
<evidence type="ECO:0000313" key="8">
    <source>
        <dbReference type="Proteomes" id="UP000680750"/>
    </source>
</evidence>
<feature type="domain" description="Major facilitator superfamily (MFS) profile" evidence="6">
    <location>
        <begin position="14"/>
        <end position="391"/>
    </location>
</feature>
<dbReference type="PANTHER" id="PTHR23537:SF1">
    <property type="entry name" value="SUGAR TRANSPORTER"/>
    <property type="match status" value="1"/>
</dbReference>
<feature type="transmembrane region" description="Helical" evidence="5">
    <location>
        <begin position="368"/>
        <end position="387"/>
    </location>
</feature>
<feature type="transmembrane region" description="Helical" evidence="5">
    <location>
        <begin position="302"/>
        <end position="324"/>
    </location>
</feature>
<evidence type="ECO:0000256" key="1">
    <source>
        <dbReference type="ARBA" id="ARBA00004651"/>
    </source>
</evidence>
<dbReference type="RefSeq" id="WP_084131335.1">
    <property type="nucleotide sequence ID" value="NZ_AP023354.1"/>
</dbReference>
<keyword evidence="8" id="KW-1185">Reference proteome</keyword>
<keyword evidence="2 5" id="KW-0812">Transmembrane</keyword>
<feature type="transmembrane region" description="Helical" evidence="5">
    <location>
        <begin position="141"/>
        <end position="160"/>
    </location>
</feature>
<reference evidence="7" key="1">
    <citation type="submission" date="2020-08" db="EMBL/GenBank/DDBJ databases">
        <title>Whole genome shotgun sequence of Actinocatenispora sera NBRC 101916.</title>
        <authorList>
            <person name="Komaki H."/>
            <person name="Tamura T."/>
        </authorList>
    </citation>
    <scope>NUCLEOTIDE SEQUENCE</scope>
    <source>
        <strain evidence="7">NBRC 101916</strain>
    </source>
</reference>
<dbReference type="Proteomes" id="UP000680750">
    <property type="component" value="Chromosome"/>
</dbReference>
<dbReference type="InterPro" id="IPR036259">
    <property type="entry name" value="MFS_trans_sf"/>
</dbReference>
<dbReference type="InterPro" id="IPR020846">
    <property type="entry name" value="MFS_dom"/>
</dbReference>
<evidence type="ECO:0000256" key="2">
    <source>
        <dbReference type="ARBA" id="ARBA00022692"/>
    </source>
</evidence>
<gene>
    <name evidence="7" type="ORF">Asera_44420</name>
</gene>
<dbReference type="AlphaFoldDB" id="A0A810L4D0"/>
<accession>A0A810L4D0</accession>
<feature type="transmembrane region" description="Helical" evidence="5">
    <location>
        <begin position="172"/>
        <end position="194"/>
    </location>
</feature>
<proteinExistence type="predicted"/>
<feature type="transmembrane region" description="Helical" evidence="5">
    <location>
        <begin position="12"/>
        <end position="35"/>
    </location>
</feature>
<dbReference type="PROSITE" id="PS50850">
    <property type="entry name" value="MFS"/>
    <property type="match status" value="1"/>
</dbReference>
<keyword evidence="4 5" id="KW-0472">Membrane</keyword>
<evidence type="ECO:0000256" key="4">
    <source>
        <dbReference type="ARBA" id="ARBA00023136"/>
    </source>
</evidence>
<organism evidence="7 8">
    <name type="scientific">Actinocatenispora sera</name>
    <dbReference type="NCBI Taxonomy" id="390989"/>
    <lineage>
        <taxon>Bacteria</taxon>
        <taxon>Bacillati</taxon>
        <taxon>Actinomycetota</taxon>
        <taxon>Actinomycetes</taxon>
        <taxon>Micromonosporales</taxon>
        <taxon>Micromonosporaceae</taxon>
        <taxon>Actinocatenispora</taxon>
    </lineage>
</organism>
<dbReference type="PANTHER" id="PTHR23537">
    <property type="match status" value="1"/>
</dbReference>
<feature type="transmembrane region" description="Helical" evidence="5">
    <location>
        <begin position="251"/>
        <end position="272"/>
    </location>
</feature>